<dbReference type="InterPro" id="IPR009006">
    <property type="entry name" value="Ala_racemase/Decarboxylase_C"/>
</dbReference>
<dbReference type="SMART" id="SM01005">
    <property type="entry name" value="Ala_racemase_C"/>
    <property type="match status" value="1"/>
</dbReference>
<comment type="function">
    <text evidence="4">Catalyzes the interconversion of L-alanine and D-alanine. May also act on other amino acids.</text>
</comment>
<dbReference type="InterPro" id="IPR001608">
    <property type="entry name" value="Ala_racemase_N"/>
</dbReference>
<name>A0A399FVF9_UNCN2</name>
<evidence type="ECO:0000256" key="1">
    <source>
        <dbReference type="ARBA" id="ARBA00001933"/>
    </source>
</evidence>
<evidence type="ECO:0000313" key="8">
    <source>
        <dbReference type="EMBL" id="RII00101.1"/>
    </source>
</evidence>
<dbReference type="AlphaFoldDB" id="A0A399FVF9"/>
<evidence type="ECO:0000256" key="5">
    <source>
        <dbReference type="PIRSR" id="PIRSR600821-50"/>
    </source>
</evidence>
<dbReference type="SUPFAM" id="SSF50621">
    <property type="entry name" value="Alanine racemase C-terminal domain-like"/>
    <property type="match status" value="1"/>
</dbReference>
<feature type="binding site" evidence="4 6">
    <location>
        <position position="138"/>
    </location>
    <ligand>
        <name>substrate</name>
    </ligand>
</feature>
<keyword evidence="3 4" id="KW-0413">Isomerase</keyword>
<dbReference type="InterPro" id="IPR000821">
    <property type="entry name" value="Ala_racemase"/>
</dbReference>
<dbReference type="Proteomes" id="UP000266287">
    <property type="component" value="Unassembled WGS sequence"/>
</dbReference>
<dbReference type="EC" id="5.1.1.1" evidence="4"/>
<comment type="catalytic activity">
    <reaction evidence="4">
        <text>L-alanine = D-alanine</text>
        <dbReference type="Rhea" id="RHEA:20249"/>
        <dbReference type="ChEBI" id="CHEBI:57416"/>
        <dbReference type="ChEBI" id="CHEBI:57972"/>
        <dbReference type="EC" id="5.1.1.1"/>
    </reaction>
</comment>
<sequence>MRVILRQENWLGISLETISHNLTEVRRRVGREVRILCVVKADAYGHGICEVSHTLVKHGADYLAVSNIYEAVTLRKNGIAIPILVFGPSLLQEAEIIVEHQLTATVYEDKLPVVLSRKARNRRTEVKVHIEVDTGMGRTGVACNHAIGFVKNLMCLKNLKIEGIYTHFPVAEENREFSLAQVKDFQTVLRTLAREGIDIPLKHAANSAAILNVPESYFNLVRPGLLLYGIYPTYSYRTRHDRASGTEEATMSLLPALTLKTRIFHLRGAIAGATIGYGRAYTVKNDTIIAILPIGYANGYSRFLSNKGEVLVKGMRTRIVGRICMDQMMVDVGKVSDVRLGDEVVLIGKQGDNQITVEEVAQKAGTIPHDVVCQIGKGLPRRHKKLDD</sequence>
<protein>
    <recommendedName>
        <fullName evidence="4">Alanine racemase</fullName>
        <ecNumber evidence="4">5.1.1.1</ecNumber>
    </recommendedName>
</protein>
<accession>A0A399FVF9</accession>
<comment type="pathway">
    <text evidence="4">Amino-acid biosynthesis; D-alanine biosynthesis; D-alanine from L-alanine: step 1/1.</text>
</comment>
<evidence type="ECO:0000256" key="2">
    <source>
        <dbReference type="ARBA" id="ARBA00022898"/>
    </source>
</evidence>
<dbReference type="EMBL" id="NDHY01000007">
    <property type="protein sequence ID" value="RII00101.1"/>
    <property type="molecule type" value="Genomic_DNA"/>
</dbReference>
<dbReference type="UniPathway" id="UPA00042">
    <property type="reaction ID" value="UER00497"/>
</dbReference>
<feature type="active site" description="Proton acceptor; specific for L-alanine" evidence="4">
    <location>
        <position position="277"/>
    </location>
</feature>
<organism evidence="8 9">
    <name type="scientific">candidate division NPL-UPA2 bacterium Unc8</name>
    <dbReference type="NCBI Taxonomy" id="1980939"/>
    <lineage>
        <taxon>Bacteria</taxon>
    </lineage>
</organism>
<dbReference type="CDD" id="cd00430">
    <property type="entry name" value="PLPDE_III_AR"/>
    <property type="match status" value="1"/>
</dbReference>
<feature type="modified residue" description="N6-(pyridoxal phosphate)lysine" evidence="4 5">
    <location>
        <position position="40"/>
    </location>
</feature>
<dbReference type="Gene3D" id="2.40.37.10">
    <property type="entry name" value="Lyase, Ornithine Decarboxylase, Chain A, domain 1"/>
    <property type="match status" value="1"/>
</dbReference>
<feature type="active site" description="Proton acceptor; specific for D-alanine" evidence="4">
    <location>
        <position position="40"/>
    </location>
</feature>
<evidence type="ECO:0000256" key="3">
    <source>
        <dbReference type="ARBA" id="ARBA00023235"/>
    </source>
</evidence>
<dbReference type="GO" id="GO:0030632">
    <property type="term" value="P:D-alanine biosynthetic process"/>
    <property type="evidence" value="ECO:0007669"/>
    <property type="project" value="UniProtKB-UniRule"/>
</dbReference>
<dbReference type="HAMAP" id="MF_01201">
    <property type="entry name" value="Ala_racemase"/>
    <property type="match status" value="1"/>
</dbReference>
<dbReference type="PANTHER" id="PTHR30511">
    <property type="entry name" value="ALANINE RACEMASE"/>
    <property type="match status" value="1"/>
</dbReference>
<dbReference type="GO" id="GO:0030170">
    <property type="term" value="F:pyridoxal phosphate binding"/>
    <property type="evidence" value="ECO:0007669"/>
    <property type="project" value="UniProtKB-UniRule"/>
</dbReference>
<dbReference type="Gene3D" id="3.20.20.10">
    <property type="entry name" value="Alanine racemase"/>
    <property type="match status" value="1"/>
</dbReference>
<dbReference type="InterPro" id="IPR029066">
    <property type="entry name" value="PLP-binding_barrel"/>
</dbReference>
<dbReference type="GO" id="GO:0005829">
    <property type="term" value="C:cytosol"/>
    <property type="evidence" value="ECO:0007669"/>
    <property type="project" value="TreeGrafter"/>
</dbReference>
<evidence type="ECO:0000256" key="6">
    <source>
        <dbReference type="PIRSR" id="PIRSR600821-52"/>
    </source>
</evidence>
<evidence type="ECO:0000256" key="4">
    <source>
        <dbReference type="HAMAP-Rule" id="MF_01201"/>
    </source>
</evidence>
<reference evidence="8 9" key="1">
    <citation type="submission" date="2018-08" db="EMBL/GenBank/DDBJ databases">
        <title>Draft genome of candidate division NPL-UPA2 bacterium Unc8 that adapted to ultra-basic serpentinizing groundwater.</title>
        <authorList>
            <person name="Ishii S."/>
            <person name="Suzuki S."/>
            <person name="Nealson K.H."/>
        </authorList>
    </citation>
    <scope>NUCLEOTIDE SEQUENCE [LARGE SCALE GENOMIC DNA]</scope>
    <source>
        <strain evidence="8">Unc8</strain>
    </source>
</reference>
<gene>
    <name evidence="8" type="primary">alr</name>
    <name evidence="8" type="ORF">B9J77_03710</name>
</gene>
<evidence type="ECO:0000259" key="7">
    <source>
        <dbReference type="SMART" id="SM01005"/>
    </source>
</evidence>
<dbReference type="Pfam" id="PF01168">
    <property type="entry name" value="Ala_racemase_N"/>
    <property type="match status" value="1"/>
</dbReference>
<dbReference type="Pfam" id="PF00842">
    <property type="entry name" value="Ala_racemase_C"/>
    <property type="match status" value="1"/>
</dbReference>
<feature type="binding site" evidence="4 6">
    <location>
        <position position="325"/>
    </location>
    <ligand>
        <name>substrate</name>
    </ligand>
</feature>
<comment type="caution">
    <text evidence="8">The sequence shown here is derived from an EMBL/GenBank/DDBJ whole genome shotgun (WGS) entry which is preliminary data.</text>
</comment>
<feature type="domain" description="Alanine racemase C-terminal" evidence="7">
    <location>
        <begin position="256"/>
        <end position="384"/>
    </location>
</feature>
<dbReference type="SUPFAM" id="SSF51419">
    <property type="entry name" value="PLP-binding barrel"/>
    <property type="match status" value="1"/>
</dbReference>
<keyword evidence="2 4" id="KW-0663">Pyridoxal phosphate</keyword>
<comment type="similarity">
    <text evidence="4">Belongs to the alanine racemase family.</text>
</comment>
<dbReference type="FunFam" id="3.20.20.10:FF:000002">
    <property type="entry name" value="Alanine racemase"/>
    <property type="match status" value="1"/>
</dbReference>
<dbReference type="PROSITE" id="PS00395">
    <property type="entry name" value="ALANINE_RACEMASE"/>
    <property type="match status" value="1"/>
</dbReference>
<dbReference type="InterPro" id="IPR011079">
    <property type="entry name" value="Ala_racemase_C"/>
</dbReference>
<proteinExistence type="inferred from homology"/>
<evidence type="ECO:0000313" key="9">
    <source>
        <dbReference type="Proteomes" id="UP000266287"/>
    </source>
</evidence>
<dbReference type="NCBIfam" id="TIGR00492">
    <property type="entry name" value="alr"/>
    <property type="match status" value="1"/>
</dbReference>
<dbReference type="PANTHER" id="PTHR30511:SF0">
    <property type="entry name" value="ALANINE RACEMASE, CATABOLIC-RELATED"/>
    <property type="match status" value="1"/>
</dbReference>
<dbReference type="PRINTS" id="PR00992">
    <property type="entry name" value="ALARACEMASE"/>
</dbReference>
<comment type="cofactor">
    <cofactor evidence="1 4 5">
        <name>pyridoxal 5'-phosphate</name>
        <dbReference type="ChEBI" id="CHEBI:597326"/>
    </cofactor>
</comment>
<dbReference type="GO" id="GO:0008784">
    <property type="term" value="F:alanine racemase activity"/>
    <property type="evidence" value="ECO:0007669"/>
    <property type="project" value="UniProtKB-UniRule"/>
</dbReference>
<dbReference type="InterPro" id="IPR020622">
    <property type="entry name" value="Ala_racemase_pyridoxalP-BS"/>
</dbReference>